<name>N1V9N1_9MICC</name>
<reference evidence="1 2" key="1">
    <citation type="journal article" date="2013" name="Genome Announc.">
        <title>Draft Genome Sequence of Arthrobacter crystallopoietes Strain BAB-32, Revealing Genes for Bioremediation.</title>
        <authorList>
            <person name="Joshi M.N."/>
            <person name="Pandit A.S."/>
            <person name="Sharma A."/>
            <person name="Pandya R.V."/>
            <person name="Desai S.M."/>
            <person name="Saxena A.K."/>
            <person name="Bagatharia S.B."/>
        </authorList>
    </citation>
    <scope>NUCLEOTIDE SEQUENCE [LARGE SCALE GENOMIC DNA]</scope>
    <source>
        <strain evidence="1 2">BAB-32</strain>
    </source>
</reference>
<keyword evidence="2" id="KW-1185">Reference proteome</keyword>
<organism evidence="1 2">
    <name type="scientific">Arthrobacter crystallopoietes BAB-32</name>
    <dbReference type="NCBI Taxonomy" id="1246476"/>
    <lineage>
        <taxon>Bacteria</taxon>
        <taxon>Bacillati</taxon>
        <taxon>Actinomycetota</taxon>
        <taxon>Actinomycetes</taxon>
        <taxon>Micrococcales</taxon>
        <taxon>Micrococcaceae</taxon>
        <taxon>Crystallibacter</taxon>
    </lineage>
</organism>
<sequence>MNTPDFLPEPALTLHSTTDSRTDSIAEAMLNGTATHHPAAPGRVDFIRIPESIRDLPGAG</sequence>
<proteinExistence type="predicted"/>
<dbReference type="OrthoDB" id="2060945at2"/>
<dbReference type="RefSeq" id="WP_005268108.1">
    <property type="nucleotide sequence ID" value="NZ_ANPE02000090.1"/>
</dbReference>
<evidence type="ECO:0000313" key="1">
    <source>
        <dbReference type="EMBL" id="EMY34993.1"/>
    </source>
</evidence>
<comment type="caution">
    <text evidence="1">The sequence shown here is derived from an EMBL/GenBank/DDBJ whole genome shotgun (WGS) entry which is preliminary data.</text>
</comment>
<accession>N1V9N1</accession>
<evidence type="ECO:0000313" key="2">
    <source>
        <dbReference type="Proteomes" id="UP000010729"/>
    </source>
</evidence>
<dbReference type="Proteomes" id="UP000010729">
    <property type="component" value="Unassembled WGS sequence"/>
</dbReference>
<gene>
    <name evidence="1" type="ORF">D477_006653</name>
</gene>
<dbReference type="EMBL" id="ANPE02000090">
    <property type="protein sequence ID" value="EMY34993.1"/>
    <property type="molecule type" value="Genomic_DNA"/>
</dbReference>
<dbReference type="AlphaFoldDB" id="N1V9N1"/>
<protein>
    <submittedName>
        <fullName evidence="1">Uncharacterized protein</fullName>
    </submittedName>
</protein>